<evidence type="ECO:0000256" key="1">
    <source>
        <dbReference type="SAM" id="MobiDB-lite"/>
    </source>
</evidence>
<dbReference type="PANTHER" id="PTHR34409:SF1">
    <property type="entry name" value="MYB-LIKE DOMAIN-CONTAINING PROTEIN"/>
    <property type="match status" value="1"/>
</dbReference>
<dbReference type="EMBL" id="DAKRPA010000056">
    <property type="protein sequence ID" value="DBA00912.1"/>
    <property type="molecule type" value="Genomic_DNA"/>
</dbReference>
<keyword evidence="4" id="KW-1185">Reference proteome</keyword>
<protein>
    <recommendedName>
        <fullName evidence="2">DUF6818 domain-containing protein</fullName>
    </recommendedName>
</protein>
<dbReference type="Proteomes" id="UP001146120">
    <property type="component" value="Unassembled WGS sequence"/>
</dbReference>
<dbReference type="AlphaFoldDB" id="A0AAV2Z641"/>
<organism evidence="3 4">
    <name type="scientific">Lagenidium giganteum</name>
    <dbReference type="NCBI Taxonomy" id="4803"/>
    <lineage>
        <taxon>Eukaryota</taxon>
        <taxon>Sar</taxon>
        <taxon>Stramenopiles</taxon>
        <taxon>Oomycota</taxon>
        <taxon>Peronosporomycetes</taxon>
        <taxon>Pythiales</taxon>
        <taxon>Pythiaceae</taxon>
    </lineage>
</organism>
<evidence type="ECO:0000313" key="4">
    <source>
        <dbReference type="Proteomes" id="UP001146120"/>
    </source>
</evidence>
<evidence type="ECO:0000313" key="3">
    <source>
        <dbReference type="EMBL" id="DBA00912.1"/>
    </source>
</evidence>
<name>A0AAV2Z641_9STRA</name>
<evidence type="ECO:0000259" key="2">
    <source>
        <dbReference type="Pfam" id="PF20681"/>
    </source>
</evidence>
<dbReference type="PANTHER" id="PTHR34409">
    <property type="entry name" value="SET DOMAIN-CONTAINING PROTEIN"/>
    <property type="match status" value="1"/>
</dbReference>
<reference evidence="3" key="2">
    <citation type="journal article" date="2023" name="Microbiol Resour">
        <title>Decontamination and Annotation of the Draft Genome Sequence of the Oomycete Lagenidium giganteum ARSEF 373.</title>
        <authorList>
            <person name="Morgan W.R."/>
            <person name="Tartar A."/>
        </authorList>
    </citation>
    <scope>NUCLEOTIDE SEQUENCE</scope>
    <source>
        <strain evidence="3">ARSEF 373</strain>
    </source>
</reference>
<dbReference type="Pfam" id="PF20681">
    <property type="entry name" value="DUF6818"/>
    <property type="match status" value="1"/>
</dbReference>
<reference evidence="3" key="1">
    <citation type="submission" date="2022-11" db="EMBL/GenBank/DDBJ databases">
        <authorList>
            <person name="Morgan W.R."/>
            <person name="Tartar A."/>
        </authorList>
    </citation>
    <scope>NUCLEOTIDE SEQUENCE</scope>
    <source>
        <strain evidence="3">ARSEF 373</strain>
    </source>
</reference>
<dbReference type="InterPro" id="IPR049203">
    <property type="entry name" value="DUF6818"/>
</dbReference>
<sequence length="143" mass="16288">MTRRANSRREFLRQQPPPASTPQGPQPKLAGKSKRRASTPPRATRASKKGRGLGFTGAEVEYLLDLLEDHLPLTGDEWDGISMAFNEPFNGTAMRTTDSLRRTFSSLHRKRMPTGNPNMHPTGKRAKLIRHEIDTAYQHRKWR</sequence>
<comment type="caution">
    <text evidence="3">The sequence shown here is derived from an EMBL/GenBank/DDBJ whole genome shotgun (WGS) entry which is preliminary data.</text>
</comment>
<accession>A0AAV2Z641</accession>
<proteinExistence type="predicted"/>
<feature type="region of interest" description="Disordered" evidence="1">
    <location>
        <begin position="1"/>
        <end position="54"/>
    </location>
</feature>
<feature type="domain" description="DUF6818" evidence="2">
    <location>
        <begin position="72"/>
        <end position="136"/>
    </location>
</feature>
<gene>
    <name evidence="3" type="ORF">N0F65_006112</name>
</gene>